<organism evidence="2 3">
    <name type="scientific">Ignelater luminosus</name>
    <name type="common">Cucubano</name>
    <name type="synonym">Pyrophorus luminosus</name>
    <dbReference type="NCBI Taxonomy" id="2038154"/>
    <lineage>
        <taxon>Eukaryota</taxon>
        <taxon>Metazoa</taxon>
        <taxon>Ecdysozoa</taxon>
        <taxon>Arthropoda</taxon>
        <taxon>Hexapoda</taxon>
        <taxon>Insecta</taxon>
        <taxon>Pterygota</taxon>
        <taxon>Neoptera</taxon>
        <taxon>Endopterygota</taxon>
        <taxon>Coleoptera</taxon>
        <taxon>Polyphaga</taxon>
        <taxon>Elateriformia</taxon>
        <taxon>Elateroidea</taxon>
        <taxon>Elateridae</taxon>
        <taxon>Agrypninae</taxon>
        <taxon>Pyrophorini</taxon>
        <taxon>Ignelater</taxon>
    </lineage>
</organism>
<dbReference type="Proteomes" id="UP000801492">
    <property type="component" value="Unassembled WGS sequence"/>
</dbReference>
<reference evidence="2" key="1">
    <citation type="submission" date="2019-08" db="EMBL/GenBank/DDBJ databases">
        <title>The genome of the North American firefly Photinus pyralis.</title>
        <authorList>
            <consortium name="Photinus pyralis genome working group"/>
            <person name="Fallon T.R."/>
            <person name="Sander Lower S.E."/>
            <person name="Weng J.-K."/>
        </authorList>
    </citation>
    <scope>NUCLEOTIDE SEQUENCE</scope>
    <source>
        <strain evidence="2">TRF0915ILg1</strain>
        <tissue evidence="2">Whole body</tissue>
    </source>
</reference>
<evidence type="ECO:0000256" key="1">
    <source>
        <dbReference type="SAM" id="MobiDB-lite"/>
    </source>
</evidence>
<evidence type="ECO:0000313" key="3">
    <source>
        <dbReference type="Proteomes" id="UP000801492"/>
    </source>
</evidence>
<dbReference type="AlphaFoldDB" id="A0A8K0D9M1"/>
<proteinExistence type="predicted"/>
<feature type="region of interest" description="Disordered" evidence="1">
    <location>
        <begin position="86"/>
        <end position="115"/>
    </location>
</feature>
<evidence type="ECO:0000313" key="2">
    <source>
        <dbReference type="EMBL" id="KAF2901704.1"/>
    </source>
</evidence>
<gene>
    <name evidence="2" type="ORF">ILUMI_04483</name>
</gene>
<name>A0A8K0D9M1_IGNLU</name>
<accession>A0A8K0D9M1</accession>
<comment type="caution">
    <text evidence="2">The sequence shown here is derived from an EMBL/GenBank/DDBJ whole genome shotgun (WGS) entry which is preliminary data.</text>
</comment>
<dbReference type="EMBL" id="VTPC01001509">
    <property type="protein sequence ID" value="KAF2901704.1"/>
    <property type="molecule type" value="Genomic_DNA"/>
</dbReference>
<feature type="region of interest" description="Disordered" evidence="1">
    <location>
        <begin position="40"/>
        <end position="73"/>
    </location>
</feature>
<protein>
    <submittedName>
        <fullName evidence="2">Uncharacterized protein</fullName>
    </submittedName>
</protein>
<sequence length="170" mass="19158">MKPVKVVSTLGKKQVSQIPSAERGELDTFVGIINAVKITPESVRPGERKQKSKRRTGGSKIYSDTPENDKLEEIEREKLLKKQKRILRNKAKEPSSSSEEGVTVSVHDNSDDDLSDEYEDLLEITDMPELKYVPNVPLFPPQYNSQETSDIDSKVSNLENLQKGQFVVNI</sequence>
<feature type="compositionally biased region" description="Low complexity" evidence="1">
    <location>
        <begin position="94"/>
        <end position="106"/>
    </location>
</feature>
<keyword evidence="3" id="KW-1185">Reference proteome</keyword>